<dbReference type="EMBL" id="JAUEPS010000080">
    <property type="protein sequence ID" value="KAK0440002.1"/>
    <property type="molecule type" value="Genomic_DNA"/>
</dbReference>
<evidence type="ECO:0000313" key="2">
    <source>
        <dbReference type="Proteomes" id="UP001175211"/>
    </source>
</evidence>
<proteinExistence type="predicted"/>
<dbReference type="AlphaFoldDB" id="A0AA39JC31"/>
<accession>A0AA39JC31</accession>
<protein>
    <submittedName>
        <fullName evidence="1">Uncharacterized protein</fullName>
    </submittedName>
</protein>
<gene>
    <name evidence="1" type="ORF">EV420DRAFT_1166560</name>
</gene>
<comment type="caution">
    <text evidence="1">The sequence shown here is derived from an EMBL/GenBank/DDBJ whole genome shotgun (WGS) entry which is preliminary data.</text>
</comment>
<dbReference type="Proteomes" id="UP001175211">
    <property type="component" value="Unassembled WGS sequence"/>
</dbReference>
<dbReference type="GeneID" id="85349716"/>
<evidence type="ECO:0000313" key="1">
    <source>
        <dbReference type="EMBL" id="KAK0440002.1"/>
    </source>
</evidence>
<keyword evidence="2" id="KW-1185">Reference proteome</keyword>
<name>A0AA39JC31_ARMTA</name>
<reference evidence="1" key="1">
    <citation type="submission" date="2023-06" db="EMBL/GenBank/DDBJ databases">
        <authorList>
            <consortium name="Lawrence Berkeley National Laboratory"/>
            <person name="Ahrendt S."/>
            <person name="Sahu N."/>
            <person name="Indic B."/>
            <person name="Wong-Bajracharya J."/>
            <person name="Merenyi Z."/>
            <person name="Ke H.-M."/>
            <person name="Monk M."/>
            <person name="Kocsube S."/>
            <person name="Drula E."/>
            <person name="Lipzen A."/>
            <person name="Balint B."/>
            <person name="Henrissat B."/>
            <person name="Andreopoulos B."/>
            <person name="Martin F.M."/>
            <person name="Harder C.B."/>
            <person name="Rigling D."/>
            <person name="Ford K.L."/>
            <person name="Foster G.D."/>
            <person name="Pangilinan J."/>
            <person name="Papanicolaou A."/>
            <person name="Barry K."/>
            <person name="LaButti K."/>
            <person name="Viragh M."/>
            <person name="Koriabine M."/>
            <person name="Yan M."/>
            <person name="Riley R."/>
            <person name="Champramary S."/>
            <person name="Plett K.L."/>
            <person name="Tsai I.J."/>
            <person name="Slot J."/>
            <person name="Sipos G."/>
            <person name="Plett J."/>
            <person name="Nagy L.G."/>
            <person name="Grigoriev I.V."/>
        </authorList>
    </citation>
    <scope>NUCLEOTIDE SEQUENCE</scope>
    <source>
        <strain evidence="1">CCBAS 213</strain>
    </source>
</reference>
<sequence length="176" mass="20281">MDPECTIHERALRQYSSCSNAYFCNLVCQRIAWRLGYKKSCHEQQDERRAGYVKRITDRDISFYAVAGYDIVNNSIIGKLQTYFLKKNRASPTSLLHSQIYRPMREQGTLETSGGRFEGTERAPGVYQGSKRIESLHLFSDFSWVLLQPKNVLDIQPVATHYNALISATYQHLHSI</sequence>
<organism evidence="1 2">
    <name type="scientific">Armillaria tabescens</name>
    <name type="common">Ringless honey mushroom</name>
    <name type="synonym">Agaricus tabescens</name>
    <dbReference type="NCBI Taxonomy" id="1929756"/>
    <lineage>
        <taxon>Eukaryota</taxon>
        <taxon>Fungi</taxon>
        <taxon>Dikarya</taxon>
        <taxon>Basidiomycota</taxon>
        <taxon>Agaricomycotina</taxon>
        <taxon>Agaricomycetes</taxon>
        <taxon>Agaricomycetidae</taxon>
        <taxon>Agaricales</taxon>
        <taxon>Marasmiineae</taxon>
        <taxon>Physalacriaceae</taxon>
        <taxon>Desarmillaria</taxon>
    </lineage>
</organism>
<dbReference type="RefSeq" id="XP_060323451.1">
    <property type="nucleotide sequence ID" value="XM_060466168.1"/>
</dbReference>